<gene>
    <name evidence="13" type="ORF">LOKVESSMR4R_03468</name>
</gene>
<keyword evidence="5 12" id="KW-0732">Signal</keyword>
<name>A0A1Y0EH12_9RHOB</name>
<dbReference type="InterPro" id="IPR010275">
    <property type="entry name" value="MepK"/>
</dbReference>
<evidence type="ECO:0000256" key="2">
    <source>
        <dbReference type="ARBA" id="ARBA00004776"/>
    </source>
</evidence>
<dbReference type="Gene3D" id="3.30.1380.10">
    <property type="match status" value="1"/>
</dbReference>
<protein>
    <recommendedName>
        <fullName evidence="11">Murein endopeptidase K</fullName>
    </recommendedName>
</protein>
<keyword evidence="7" id="KW-0862">Zinc</keyword>
<keyword evidence="14" id="KW-1185">Reference proteome</keyword>
<sequence length="231" mass="25452">MRGTVLFSRRTVLSGLLCAPISVSAAPLVDLEKGGGLFSHKPVSPEQSADRAMLDLYRQPPLADPAPSPPASPRSDNARAPMAFAMRLQNANTGEALFLDVPASLDLGWIQHRRLNHFMRDWREDQVKRIDPLIVQDFLQICRSFATPGIPTDVRINSGYRSQRTNEMLRQRSRQVAVNSLHVEGKAIDFGLPGVSPRQLGAVANDICRGGVGTYATFIHIDSGNNRRWSA</sequence>
<dbReference type="GO" id="GO:0006508">
    <property type="term" value="P:proteolysis"/>
    <property type="evidence" value="ECO:0007669"/>
    <property type="project" value="UniProtKB-KW"/>
</dbReference>
<dbReference type="InterPro" id="IPR009045">
    <property type="entry name" value="Zn_M74/Hedgehog-like"/>
</dbReference>
<dbReference type="SUPFAM" id="SSF55166">
    <property type="entry name" value="Hedgehog/DD-peptidase"/>
    <property type="match status" value="1"/>
</dbReference>
<reference evidence="13 14" key="1">
    <citation type="submission" date="2017-05" db="EMBL/GenBank/DDBJ databases">
        <title>Genome Sequence of Loktanella vestfoldensis Strain SMR4r Isolated from a Culture of the Diatom Skeletonema marinoi.</title>
        <authorList>
            <person name="Topel M."/>
            <person name="Pinder M.I.M."/>
            <person name="Johansson O.N."/>
            <person name="Kourtchenko O."/>
            <person name="Godhe A."/>
            <person name="Clarke A.K."/>
        </authorList>
    </citation>
    <scope>NUCLEOTIDE SEQUENCE [LARGE SCALE GENOMIC DNA]</scope>
    <source>
        <strain evidence="13 14">SMR4r</strain>
    </source>
</reference>
<evidence type="ECO:0000256" key="9">
    <source>
        <dbReference type="ARBA" id="ARBA00023316"/>
    </source>
</evidence>
<comment type="cofactor">
    <cofactor evidence="1">
        <name>Zn(2+)</name>
        <dbReference type="ChEBI" id="CHEBI:29105"/>
    </cofactor>
</comment>
<comment type="similarity">
    <text evidence="10">Belongs to the peptidase M15 family.</text>
</comment>
<evidence type="ECO:0000256" key="8">
    <source>
        <dbReference type="ARBA" id="ARBA00023049"/>
    </source>
</evidence>
<dbReference type="AlphaFoldDB" id="A0A1Y0EH12"/>
<keyword evidence="9" id="KW-0961">Cell wall biogenesis/degradation</keyword>
<evidence type="ECO:0000256" key="6">
    <source>
        <dbReference type="ARBA" id="ARBA00022801"/>
    </source>
</evidence>
<dbReference type="Proteomes" id="UP000195273">
    <property type="component" value="Chromosome"/>
</dbReference>
<evidence type="ECO:0000256" key="7">
    <source>
        <dbReference type="ARBA" id="ARBA00022833"/>
    </source>
</evidence>
<dbReference type="PANTHER" id="PTHR37425">
    <property type="match status" value="1"/>
</dbReference>
<evidence type="ECO:0000256" key="4">
    <source>
        <dbReference type="ARBA" id="ARBA00022723"/>
    </source>
</evidence>
<keyword evidence="3" id="KW-0645">Protease</keyword>
<dbReference type="KEGG" id="lvs:LOKVESSMR4R_03468"/>
<dbReference type="GO" id="GO:0008237">
    <property type="term" value="F:metallopeptidase activity"/>
    <property type="evidence" value="ECO:0007669"/>
    <property type="project" value="UniProtKB-KW"/>
</dbReference>
<dbReference type="GO" id="GO:0071555">
    <property type="term" value="P:cell wall organization"/>
    <property type="evidence" value="ECO:0007669"/>
    <property type="project" value="UniProtKB-KW"/>
</dbReference>
<keyword evidence="8" id="KW-0482">Metalloprotease</keyword>
<keyword evidence="6" id="KW-0378">Hydrolase</keyword>
<evidence type="ECO:0000256" key="1">
    <source>
        <dbReference type="ARBA" id="ARBA00001947"/>
    </source>
</evidence>
<organism evidence="13 14">
    <name type="scientific">Yoonia vestfoldensis</name>
    <dbReference type="NCBI Taxonomy" id="245188"/>
    <lineage>
        <taxon>Bacteria</taxon>
        <taxon>Pseudomonadati</taxon>
        <taxon>Pseudomonadota</taxon>
        <taxon>Alphaproteobacteria</taxon>
        <taxon>Rhodobacterales</taxon>
        <taxon>Paracoccaceae</taxon>
        <taxon>Yoonia</taxon>
    </lineage>
</organism>
<evidence type="ECO:0000313" key="14">
    <source>
        <dbReference type="Proteomes" id="UP000195273"/>
    </source>
</evidence>
<comment type="pathway">
    <text evidence="2">Cell wall biogenesis; cell wall polysaccharide biosynthesis.</text>
</comment>
<evidence type="ECO:0000256" key="10">
    <source>
        <dbReference type="ARBA" id="ARBA00093448"/>
    </source>
</evidence>
<feature type="chain" id="PRO_5012575645" description="Murein endopeptidase K" evidence="12">
    <location>
        <begin position="26"/>
        <end position="231"/>
    </location>
</feature>
<feature type="signal peptide" evidence="12">
    <location>
        <begin position="1"/>
        <end position="25"/>
    </location>
</feature>
<dbReference type="PANTHER" id="PTHR37425:SF1">
    <property type="entry name" value="OUTER MEMBRANE PROTEIN"/>
    <property type="match status" value="1"/>
</dbReference>
<evidence type="ECO:0000313" key="13">
    <source>
        <dbReference type="EMBL" id="ARU02738.1"/>
    </source>
</evidence>
<accession>A0A1Y0EH12</accession>
<proteinExistence type="inferred from homology"/>
<keyword evidence="4" id="KW-0479">Metal-binding</keyword>
<dbReference type="Pfam" id="PF05951">
    <property type="entry name" value="Peptidase_M15_2"/>
    <property type="match status" value="1"/>
</dbReference>
<evidence type="ECO:0000256" key="12">
    <source>
        <dbReference type="SAM" id="SignalP"/>
    </source>
</evidence>
<dbReference type="EMBL" id="CP021431">
    <property type="protein sequence ID" value="ARU02738.1"/>
    <property type="molecule type" value="Genomic_DNA"/>
</dbReference>
<evidence type="ECO:0000256" key="5">
    <source>
        <dbReference type="ARBA" id="ARBA00022729"/>
    </source>
</evidence>
<dbReference type="GO" id="GO:0046872">
    <property type="term" value="F:metal ion binding"/>
    <property type="evidence" value="ECO:0007669"/>
    <property type="project" value="UniProtKB-KW"/>
</dbReference>
<evidence type="ECO:0000256" key="3">
    <source>
        <dbReference type="ARBA" id="ARBA00022670"/>
    </source>
</evidence>
<dbReference type="OrthoDB" id="9782994at2"/>
<evidence type="ECO:0000256" key="11">
    <source>
        <dbReference type="ARBA" id="ARBA00093666"/>
    </source>
</evidence>